<dbReference type="OrthoDB" id="8003490at2759"/>
<protein>
    <submittedName>
        <fullName evidence="2">Uncharacterized protein LOC117571696</fullName>
    </submittedName>
</protein>
<sequence>MSENEDTTLHMELIEYATVSCRLLFIQDAATFTDFTPGNADNELSTMELCEILLRDILPKVHSYQLTEAVKKRLKLLDLHPGFRKTPEGYQYVSKSNERPFTLKLGRDFNSIDRLPRLLSAQPKRPKEFQLNATDDSHTMLVEQHVVSFVMPKFQLSQDLAALLSAFISTDMELSCAQLHSVPEIQRRLRRAKQSFEDTANVLPLRKNLDMIVDYVIIFEKLKKKLCNVLSHA</sequence>
<dbReference type="AlphaFoldDB" id="A0A6P8X1B8"/>
<evidence type="ECO:0000313" key="1">
    <source>
        <dbReference type="Proteomes" id="UP000515160"/>
    </source>
</evidence>
<dbReference type="GeneID" id="117571696"/>
<proteinExistence type="predicted"/>
<dbReference type="Proteomes" id="UP000515160">
    <property type="component" value="Chromosome 3"/>
</dbReference>
<keyword evidence="1" id="KW-1185">Reference proteome</keyword>
<dbReference type="RefSeq" id="XP_034109881.1">
    <property type="nucleotide sequence ID" value="XM_034253990.2"/>
</dbReference>
<organism evidence="1 2">
    <name type="scientific">Drosophila albomicans</name>
    <name type="common">Fruit fly</name>
    <dbReference type="NCBI Taxonomy" id="7291"/>
    <lineage>
        <taxon>Eukaryota</taxon>
        <taxon>Metazoa</taxon>
        <taxon>Ecdysozoa</taxon>
        <taxon>Arthropoda</taxon>
        <taxon>Hexapoda</taxon>
        <taxon>Insecta</taxon>
        <taxon>Pterygota</taxon>
        <taxon>Neoptera</taxon>
        <taxon>Endopterygota</taxon>
        <taxon>Diptera</taxon>
        <taxon>Brachycera</taxon>
        <taxon>Muscomorpha</taxon>
        <taxon>Ephydroidea</taxon>
        <taxon>Drosophilidae</taxon>
        <taxon>Drosophila</taxon>
    </lineage>
</organism>
<gene>
    <name evidence="2" type="primary">LOC117571696</name>
</gene>
<reference evidence="2" key="1">
    <citation type="submission" date="2025-08" db="UniProtKB">
        <authorList>
            <consortium name="RefSeq"/>
        </authorList>
    </citation>
    <scope>IDENTIFICATION</scope>
    <source>
        <strain evidence="2">15112-1751.03</strain>
        <tissue evidence="2">Whole Adult</tissue>
    </source>
</reference>
<accession>A0A6P8X1B8</accession>
<evidence type="ECO:0000313" key="2">
    <source>
        <dbReference type="RefSeq" id="XP_034109881.1"/>
    </source>
</evidence>
<name>A0A6P8X1B8_DROAB</name>